<keyword evidence="1" id="KW-0808">Transferase</keyword>
<feature type="transmembrane region" description="Helical" evidence="4">
    <location>
        <begin position="198"/>
        <end position="217"/>
    </location>
</feature>
<keyword evidence="3" id="KW-0902">Two-component regulatory system</keyword>
<feature type="transmembrane region" description="Helical" evidence="4">
    <location>
        <begin position="161"/>
        <end position="186"/>
    </location>
</feature>
<dbReference type="Gene3D" id="3.30.565.10">
    <property type="entry name" value="Histidine kinase-like ATPase, C-terminal domain"/>
    <property type="match status" value="1"/>
</dbReference>
<keyword evidence="8" id="KW-1185">Reference proteome</keyword>
<keyword evidence="4" id="KW-0472">Membrane</keyword>
<comment type="caution">
    <text evidence="7">The sequence shown here is derived from an EMBL/GenBank/DDBJ whole genome shotgun (WGS) entry which is preliminary data.</text>
</comment>
<keyword evidence="4" id="KW-0812">Transmembrane</keyword>
<evidence type="ECO:0000259" key="6">
    <source>
        <dbReference type="Pfam" id="PF04024"/>
    </source>
</evidence>
<feature type="domain" description="Phage shock protein PspC N-terminal" evidence="6">
    <location>
        <begin position="10"/>
        <end position="63"/>
    </location>
</feature>
<dbReference type="PANTHER" id="PTHR24421:SF61">
    <property type="entry name" value="OXYGEN SENSOR HISTIDINE KINASE NREB"/>
    <property type="match status" value="1"/>
</dbReference>
<evidence type="ECO:0000256" key="1">
    <source>
        <dbReference type="ARBA" id="ARBA00022679"/>
    </source>
</evidence>
<dbReference type="InterPro" id="IPR036890">
    <property type="entry name" value="HATPase_C_sf"/>
</dbReference>
<dbReference type="GO" id="GO:0016301">
    <property type="term" value="F:kinase activity"/>
    <property type="evidence" value="ECO:0007669"/>
    <property type="project" value="UniProtKB-KW"/>
</dbReference>
<evidence type="ECO:0000256" key="4">
    <source>
        <dbReference type="SAM" id="Phobius"/>
    </source>
</evidence>
<feature type="transmembrane region" description="Helical" evidence="4">
    <location>
        <begin position="86"/>
        <end position="110"/>
    </location>
</feature>
<dbReference type="Pfam" id="PF02518">
    <property type="entry name" value="HATPase_c"/>
    <property type="match status" value="1"/>
</dbReference>
<dbReference type="AlphaFoldDB" id="A0A2A9CP03"/>
<dbReference type="Pfam" id="PF04024">
    <property type="entry name" value="PspC"/>
    <property type="match status" value="1"/>
</dbReference>
<dbReference type="SUPFAM" id="SSF55874">
    <property type="entry name" value="ATPase domain of HSP90 chaperone/DNA topoisomerase II/histidine kinase"/>
    <property type="match status" value="1"/>
</dbReference>
<dbReference type="OrthoDB" id="3534856at2"/>
<protein>
    <submittedName>
        <fullName evidence="7">Phage shock protein C (PspC) family protein</fullName>
    </submittedName>
</protein>
<feature type="domain" description="Histidine kinase/HSP90-like ATPase" evidence="5">
    <location>
        <begin position="326"/>
        <end position="411"/>
    </location>
</feature>
<accession>A0A2A9CP03</accession>
<dbReference type="InterPro" id="IPR003594">
    <property type="entry name" value="HATPase_dom"/>
</dbReference>
<dbReference type="EMBL" id="PDJC01000001">
    <property type="protein sequence ID" value="PFG15815.1"/>
    <property type="molecule type" value="Genomic_DNA"/>
</dbReference>
<dbReference type="PANTHER" id="PTHR24421">
    <property type="entry name" value="NITRATE/NITRITE SENSOR PROTEIN NARX-RELATED"/>
    <property type="match status" value="1"/>
</dbReference>
<dbReference type="GO" id="GO:0000160">
    <property type="term" value="P:phosphorelay signal transduction system"/>
    <property type="evidence" value="ECO:0007669"/>
    <property type="project" value="UniProtKB-KW"/>
</dbReference>
<evidence type="ECO:0000256" key="2">
    <source>
        <dbReference type="ARBA" id="ARBA00022777"/>
    </source>
</evidence>
<organism evidence="7 8">
    <name type="scientific">Propionicimonas paludicola</name>
    <dbReference type="NCBI Taxonomy" id="185243"/>
    <lineage>
        <taxon>Bacteria</taxon>
        <taxon>Bacillati</taxon>
        <taxon>Actinomycetota</taxon>
        <taxon>Actinomycetes</taxon>
        <taxon>Propionibacteriales</taxon>
        <taxon>Nocardioidaceae</taxon>
        <taxon>Propionicimonas</taxon>
    </lineage>
</organism>
<proteinExistence type="predicted"/>
<keyword evidence="4" id="KW-1133">Transmembrane helix</keyword>
<gene>
    <name evidence="7" type="ORF">ATK74_0335</name>
</gene>
<evidence type="ECO:0000259" key="5">
    <source>
        <dbReference type="Pfam" id="PF02518"/>
    </source>
</evidence>
<feature type="transmembrane region" description="Helical" evidence="4">
    <location>
        <begin position="122"/>
        <end position="140"/>
    </location>
</feature>
<dbReference type="RefSeq" id="WP_098459414.1">
    <property type="nucleotide sequence ID" value="NZ_PDJC01000001.1"/>
</dbReference>
<name>A0A2A9CP03_9ACTN</name>
<sequence>MSEEQVVRSTRPLSTAWIGGVCAGLADHLGWPVLLVRLGFVVVSAFALTGLWAYLVLWLAMPRTAAERSAPGLEANARAGMRSTSAVSFSGVDLSLATALALLGIGLTWMVQVSGWGLPPRVLAVGLLTGGGLGMIWWQADHVSTREVVRGTGWRRLVAPLVRHWSSVVGILVGLSSLAAAVAVLVLSSGLDEVARTILLLGASVAALVLAVLPWIIRVRQTLAEARQEAMLADARADMAAHLHDSVLQTLALIQRQAGDPKKVTALARRQERELRQWLYGDAPTGGSLVEALTAELLDVEDTHGVDVELVSVGDTELTPELAAVVRASREAMVNAAKHSGAERVDVFAEADEDLVSVFIRDRGKGFDLAEIDDDRMGVRASIVERVKRAGGRAIIRTAPGEGTEVRLELPR</sequence>
<reference evidence="7 8" key="1">
    <citation type="submission" date="2017-10" db="EMBL/GenBank/DDBJ databases">
        <title>Sequencing the genomes of 1000 actinobacteria strains.</title>
        <authorList>
            <person name="Klenk H.-P."/>
        </authorList>
    </citation>
    <scope>NUCLEOTIDE SEQUENCE [LARGE SCALE GENOMIC DNA]</scope>
    <source>
        <strain evidence="7 8">DSM 15597</strain>
    </source>
</reference>
<dbReference type="CDD" id="cd16917">
    <property type="entry name" value="HATPase_UhpB-NarQ-NarX-like"/>
    <property type="match status" value="1"/>
</dbReference>
<keyword evidence="2" id="KW-0418">Kinase</keyword>
<feature type="transmembrane region" description="Helical" evidence="4">
    <location>
        <begin position="34"/>
        <end position="60"/>
    </location>
</feature>
<dbReference type="InterPro" id="IPR007168">
    <property type="entry name" value="Phageshock_PspC_N"/>
</dbReference>
<evidence type="ECO:0000313" key="7">
    <source>
        <dbReference type="EMBL" id="PFG15815.1"/>
    </source>
</evidence>
<dbReference type="InterPro" id="IPR050482">
    <property type="entry name" value="Sensor_HK_TwoCompSys"/>
</dbReference>
<dbReference type="Proteomes" id="UP000226079">
    <property type="component" value="Unassembled WGS sequence"/>
</dbReference>
<evidence type="ECO:0000256" key="3">
    <source>
        <dbReference type="ARBA" id="ARBA00023012"/>
    </source>
</evidence>
<evidence type="ECO:0000313" key="8">
    <source>
        <dbReference type="Proteomes" id="UP000226079"/>
    </source>
</evidence>